<feature type="transmembrane region" description="Helical" evidence="2">
    <location>
        <begin position="292"/>
        <end position="317"/>
    </location>
</feature>
<feature type="region of interest" description="Disordered" evidence="1">
    <location>
        <begin position="348"/>
        <end position="371"/>
    </location>
</feature>
<evidence type="ECO:0000256" key="1">
    <source>
        <dbReference type="SAM" id="MobiDB-lite"/>
    </source>
</evidence>
<accession>A0A521G1J8</accession>
<organism evidence="3 4">
    <name type="scientific">Candidatus Electronema aureum</name>
    <dbReference type="NCBI Taxonomy" id="2005002"/>
    <lineage>
        <taxon>Bacteria</taxon>
        <taxon>Pseudomonadati</taxon>
        <taxon>Thermodesulfobacteriota</taxon>
        <taxon>Desulfobulbia</taxon>
        <taxon>Desulfobulbales</taxon>
        <taxon>Desulfobulbaceae</taxon>
        <taxon>Candidatus Electronema</taxon>
    </lineage>
</organism>
<dbReference type="EMBL" id="NQJD01000015">
    <property type="protein sequence ID" value="TAA74895.1"/>
    <property type="molecule type" value="Genomic_DNA"/>
</dbReference>
<feature type="transmembrane region" description="Helical" evidence="2">
    <location>
        <begin position="111"/>
        <end position="133"/>
    </location>
</feature>
<evidence type="ECO:0000313" key="3">
    <source>
        <dbReference type="EMBL" id="TAA74895.1"/>
    </source>
</evidence>
<comment type="caution">
    <text evidence="3">The sequence shown here is derived from an EMBL/GenBank/DDBJ whole genome shotgun (WGS) entry which is preliminary data.</text>
</comment>
<name>A0A521G1J8_9BACT</name>
<reference evidence="3" key="1">
    <citation type="submission" date="2017-07" db="EMBL/GenBank/DDBJ databases">
        <title>The cable genome - Insights into the physiology and evolution of filamentous bacteria capable of sulfide oxidation via long distance electron transfer.</title>
        <authorList>
            <person name="Thorup C."/>
            <person name="Bjerg J.T."/>
            <person name="Schreiber L."/>
            <person name="Nielsen L.P."/>
            <person name="Kjeldsen K.U."/>
            <person name="Boesen T."/>
            <person name="Boggild A."/>
            <person name="Meysman F."/>
            <person name="Geelhoed J."/>
            <person name="Schramm A."/>
        </authorList>
    </citation>
    <scope>NUCLEOTIDE SEQUENCE [LARGE SCALE GENOMIC DNA]</scope>
    <source>
        <strain evidence="3">GS</strain>
    </source>
</reference>
<dbReference type="Proteomes" id="UP000316238">
    <property type="component" value="Unassembled WGS sequence"/>
</dbReference>
<dbReference type="Pfam" id="PF11067">
    <property type="entry name" value="DUF2868"/>
    <property type="match status" value="1"/>
</dbReference>
<gene>
    <name evidence="3" type="ORF">CDV28_11530</name>
</gene>
<evidence type="ECO:0000256" key="2">
    <source>
        <dbReference type="SAM" id="Phobius"/>
    </source>
</evidence>
<feature type="transmembrane region" description="Helical" evidence="2">
    <location>
        <begin position="198"/>
        <end position="224"/>
    </location>
</feature>
<evidence type="ECO:0008006" key="5">
    <source>
        <dbReference type="Google" id="ProtNLM"/>
    </source>
</evidence>
<proteinExistence type="predicted"/>
<keyword evidence="4" id="KW-1185">Reference proteome</keyword>
<keyword evidence="2" id="KW-1133">Transmembrane helix</keyword>
<feature type="transmembrane region" description="Helical" evidence="2">
    <location>
        <begin position="75"/>
        <end position="99"/>
    </location>
</feature>
<dbReference type="AlphaFoldDB" id="A0A521G1J8"/>
<dbReference type="InterPro" id="IPR021296">
    <property type="entry name" value="DUF2868"/>
</dbReference>
<evidence type="ECO:0000313" key="4">
    <source>
        <dbReference type="Proteomes" id="UP000316238"/>
    </source>
</evidence>
<protein>
    <recommendedName>
        <fullName evidence="5">DUF2868 domain-containing protein</fullName>
    </recommendedName>
</protein>
<feature type="compositionally biased region" description="Basic and acidic residues" evidence="1">
    <location>
        <begin position="350"/>
        <end position="363"/>
    </location>
</feature>
<keyword evidence="2" id="KW-0812">Transmembrane</keyword>
<keyword evidence="2" id="KW-0472">Membrane</keyword>
<sequence length="520" mass="57846">MSAQRWNTAELLDLEFFLHQDEGEDMERLATRDRAICLTLPAAVSEQPDVLLRSWLASRRAAETTALPGALWQELFVLFFGAAALAGLSSGAGLAFSLLAYSGAQPVNVAAYFAIFVLLQLSLILLLTASIFCSNLKGISILESSLLYRLTGRLFFWLLERCTTAGRRATSRISAETRMNWAAHANSFKSLRQRHGLLFLRPFFLLAQLFGISFNIGVLAATLLKVIGSDLAFGWQTTLQIDAAAVHALVAAISLPWSWLPNCIPSLAQIEGSRLILKNGIYHLANQNLTSWWPFLCLSVLSYGLLPRLALFFVGILRQRKELAQFDMQQGRFRQILHRMRTPLVSTAARTEERRSLSEEKKSTTVKPPNDEQLVSADRKLPPVIALIPDELATVLPFAAVAEQLRCRAGQQLLQIVPFWTLDRSEEEELVALKTAMIAQDCADVVIIHEAWQPPVQELLTWLGLLRRTIGPQAMISIALIGRPAADSLITPAQSEHLRIWRQKIATISDSGLHVIELVK</sequence>